<evidence type="ECO:0000256" key="8">
    <source>
        <dbReference type="ARBA" id="ARBA00023169"/>
    </source>
</evidence>
<comment type="subcellular location">
    <subcellularLocation>
        <location evidence="1">Cell membrane</location>
    </subcellularLocation>
</comment>
<evidence type="ECO:0000256" key="3">
    <source>
        <dbReference type="ARBA" id="ARBA00022475"/>
    </source>
</evidence>
<dbReference type="GeneID" id="93452065"/>
<dbReference type="RefSeq" id="WP_011747182.1">
    <property type="nucleotide sequence ID" value="NC_008686.1"/>
</dbReference>
<dbReference type="OrthoDB" id="9808602at2"/>
<dbReference type="EMBL" id="CP000489">
    <property type="protein sequence ID" value="ABL68954.1"/>
    <property type="molecule type" value="Genomic_DNA"/>
</dbReference>
<evidence type="ECO:0000313" key="11">
    <source>
        <dbReference type="EMBL" id="ABL68954.1"/>
    </source>
</evidence>
<gene>
    <name evidence="11" type="ordered locus">Pden_0842</name>
</gene>
<comment type="similarity">
    <text evidence="2">Belongs to the bacterial sugar transferase family.</text>
</comment>
<evidence type="ECO:0000256" key="6">
    <source>
        <dbReference type="ARBA" id="ARBA00022989"/>
    </source>
</evidence>
<evidence type="ECO:0000259" key="10">
    <source>
        <dbReference type="Pfam" id="PF02397"/>
    </source>
</evidence>
<dbReference type="PANTHER" id="PTHR30576">
    <property type="entry name" value="COLANIC BIOSYNTHESIS UDP-GLUCOSE LIPID CARRIER TRANSFERASE"/>
    <property type="match status" value="1"/>
</dbReference>
<dbReference type="Pfam" id="PF02397">
    <property type="entry name" value="Bac_transf"/>
    <property type="match status" value="1"/>
</dbReference>
<proteinExistence type="inferred from homology"/>
<evidence type="ECO:0000256" key="7">
    <source>
        <dbReference type="ARBA" id="ARBA00023136"/>
    </source>
</evidence>
<sequence length="232" mass="26145">MRHTTDFDIETFDSVLQSAPHENTIKPAGVRSLYARFGKRPLDVTAVLLAAPIVLTVVLVLALVIWWHGEKPFYTQLRVGRSGRSFRLWKLRTMVEDADKRLAEYLAANPEAKAEWDLTQKLKSDPRITATGRFLRKTSLDELPQLWNVLRGDMSIVGPRPMMIEQAPLYPGADYYHLRPGVTGLWQISDRNDSTFAARATFDARYAADLSLRGDVGIIARTVGVVLRCTGY</sequence>
<keyword evidence="8" id="KW-0270">Exopolysaccharide synthesis</keyword>
<dbReference type="STRING" id="318586.Pden_0842"/>
<organism evidence="11 12">
    <name type="scientific">Paracoccus denitrificans (strain Pd 1222)</name>
    <dbReference type="NCBI Taxonomy" id="318586"/>
    <lineage>
        <taxon>Bacteria</taxon>
        <taxon>Pseudomonadati</taxon>
        <taxon>Pseudomonadota</taxon>
        <taxon>Alphaproteobacteria</taxon>
        <taxon>Rhodobacterales</taxon>
        <taxon>Paracoccaceae</taxon>
        <taxon>Paracoccus</taxon>
    </lineage>
</organism>
<keyword evidence="4 11" id="KW-0808">Transferase</keyword>
<evidence type="ECO:0000256" key="5">
    <source>
        <dbReference type="ARBA" id="ARBA00022692"/>
    </source>
</evidence>
<evidence type="ECO:0000256" key="1">
    <source>
        <dbReference type="ARBA" id="ARBA00004236"/>
    </source>
</evidence>
<keyword evidence="6 9" id="KW-1133">Transmembrane helix</keyword>
<name>A1B0B0_PARDP</name>
<dbReference type="Proteomes" id="UP000000361">
    <property type="component" value="Chromosome 1"/>
</dbReference>
<keyword evidence="12" id="KW-1185">Reference proteome</keyword>
<dbReference type="AlphaFoldDB" id="A1B0B0"/>
<reference evidence="12" key="1">
    <citation type="submission" date="2006-12" db="EMBL/GenBank/DDBJ databases">
        <title>Complete sequence of chromosome 1 of Paracoccus denitrificans PD1222.</title>
        <authorList>
            <person name="Copeland A."/>
            <person name="Lucas S."/>
            <person name="Lapidus A."/>
            <person name="Barry K."/>
            <person name="Detter J.C."/>
            <person name="Glavina del Rio T."/>
            <person name="Hammon N."/>
            <person name="Israni S."/>
            <person name="Dalin E."/>
            <person name="Tice H."/>
            <person name="Pitluck S."/>
            <person name="Munk A.C."/>
            <person name="Brettin T."/>
            <person name="Bruce D."/>
            <person name="Han C."/>
            <person name="Tapia R."/>
            <person name="Gilna P."/>
            <person name="Schmutz J."/>
            <person name="Larimer F."/>
            <person name="Land M."/>
            <person name="Hauser L."/>
            <person name="Kyrpides N."/>
            <person name="Lykidis A."/>
            <person name="Spiro S."/>
            <person name="Richardson D.J."/>
            <person name="Moir J.W.B."/>
            <person name="Ferguson S.J."/>
            <person name="van Spanning R.J.M."/>
            <person name="Richardson P."/>
        </authorList>
    </citation>
    <scope>NUCLEOTIDE SEQUENCE [LARGE SCALE GENOMIC DNA]</scope>
    <source>
        <strain evidence="12">Pd 1222</strain>
    </source>
</reference>
<keyword evidence="7 9" id="KW-0472">Membrane</keyword>
<dbReference type="eggNOG" id="COG2148">
    <property type="taxonomic scope" value="Bacteria"/>
</dbReference>
<evidence type="ECO:0000256" key="2">
    <source>
        <dbReference type="ARBA" id="ARBA00006464"/>
    </source>
</evidence>
<dbReference type="GO" id="GO:0000271">
    <property type="term" value="P:polysaccharide biosynthetic process"/>
    <property type="evidence" value="ECO:0007669"/>
    <property type="project" value="UniProtKB-KW"/>
</dbReference>
<dbReference type="EnsemblBacteria" id="ABL68954">
    <property type="protein sequence ID" value="ABL68954"/>
    <property type="gene ID" value="Pden_0842"/>
</dbReference>
<evidence type="ECO:0000256" key="9">
    <source>
        <dbReference type="SAM" id="Phobius"/>
    </source>
</evidence>
<dbReference type="GO" id="GO:0047360">
    <property type="term" value="F:undecaprenyl-phosphate galactose phosphotransferase activity"/>
    <property type="evidence" value="ECO:0007669"/>
    <property type="project" value="UniProtKB-EC"/>
</dbReference>
<keyword evidence="3" id="KW-1003">Cell membrane</keyword>
<feature type="domain" description="Bacterial sugar transferase" evidence="10">
    <location>
        <begin position="39"/>
        <end position="227"/>
    </location>
</feature>
<keyword evidence="5 9" id="KW-0812">Transmembrane</keyword>
<dbReference type="InterPro" id="IPR003362">
    <property type="entry name" value="Bact_transf"/>
</dbReference>
<evidence type="ECO:0000256" key="4">
    <source>
        <dbReference type="ARBA" id="ARBA00022679"/>
    </source>
</evidence>
<dbReference type="KEGG" id="pde:Pden_0842"/>
<dbReference type="HOGENOM" id="CLU_024920_1_0_5"/>
<dbReference type="GO" id="GO:0005886">
    <property type="term" value="C:plasma membrane"/>
    <property type="evidence" value="ECO:0007669"/>
    <property type="project" value="UniProtKB-SubCell"/>
</dbReference>
<evidence type="ECO:0000313" key="12">
    <source>
        <dbReference type="Proteomes" id="UP000000361"/>
    </source>
</evidence>
<protein>
    <submittedName>
        <fullName evidence="11">Undecaprenyl-phosphate galactose phosphotransferase</fullName>
        <ecNumber evidence="11">2.7.8.6</ecNumber>
    </submittedName>
</protein>
<accession>A1B0B0</accession>
<feature type="transmembrane region" description="Helical" evidence="9">
    <location>
        <begin position="46"/>
        <end position="67"/>
    </location>
</feature>
<dbReference type="PANTHER" id="PTHR30576:SF4">
    <property type="entry name" value="UNDECAPRENYL-PHOSPHATE GALACTOSE PHOSPHOTRANSFERASE"/>
    <property type="match status" value="1"/>
</dbReference>
<dbReference type="EC" id="2.7.8.6" evidence="11"/>